<evidence type="ECO:0000259" key="8">
    <source>
        <dbReference type="Pfam" id="PF02714"/>
    </source>
</evidence>
<keyword evidence="5 7" id="KW-1133">Transmembrane helix</keyword>
<dbReference type="Proteomes" id="UP000000599">
    <property type="component" value="Chromosome G"/>
</dbReference>
<evidence type="ECO:0000259" key="9">
    <source>
        <dbReference type="Pfam" id="PF12621"/>
    </source>
</evidence>
<evidence type="ECO:0000259" key="10">
    <source>
        <dbReference type="Pfam" id="PF13967"/>
    </source>
</evidence>
<dbReference type="Pfam" id="PF14703">
    <property type="entry name" value="PHM7_cyt"/>
    <property type="match status" value="1"/>
</dbReference>
<accession>Q6BHN0</accession>
<feature type="domain" description="CSC1/OSCA1-like cytosolic" evidence="11">
    <location>
        <begin position="224"/>
        <end position="446"/>
    </location>
</feature>
<feature type="transmembrane region" description="Helical" evidence="7">
    <location>
        <begin position="510"/>
        <end position="533"/>
    </location>
</feature>
<comment type="similarity">
    <text evidence="2">Belongs to the CSC1 (TC 1.A.17) family.</text>
</comment>
<dbReference type="InterPro" id="IPR022257">
    <property type="entry name" value="PHM7_ext"/>
</dbReference>
<feature type="transmembrane region" description="Helical" evidence="7">
    <location>
        <begin position="553"/>
        <end position="575"/>
    </location>
</feature>
<dbReference type="AlphaFoldDB" id="Q6BHN0"/>
<name>Q6BHN0_DEBHA</name>
<feature type="transmembrane region" description="Helical" evidence="7">
    <location>
        <begin position="180"/>
        <end position="200"/>
    </location>
</feature>
<dbReference type="GO" id="GO:0005227">
    <property type="term" value="F:calcium-activated cation channel activity"/>
    <property type="evidence" value="ECO:0007669"/>
    <property type="project" value="InterPro"/>
</dbReference>
<dbReference type="HOGENOM" id="CLU_002458_2_0_1"/>
<dbReference type="FunCoup" id="Q6BHN0">
    <property type="interactions" value="22"/>
</dbReference>
<dbReference type="PANTHER" id="PTHR13018">
    <property type="entry name" value="PROBABLE MEMBRANE PROTEIN DUF221-RELATED"/>
    <property type="match status" value="1"/>
</dbReference>
<feature type="transmembrane region" description="Helical" evidence="7">
    <location>
        <begin position="711"/>
        <end position="735"/>
    </location>
</feature>
<feature type="transmembrane region" description="Helical" evidence="7">
    <location>
        <begin position="128"/>
        <end position="152"/>
    </location>
</feature>
<dbReference type="eggNOG" id="KOG1134">
    <property type="taxonomic scope" value="Eukaryota"/>
</dbReference>
<dbReference type="InterPro" id="IPR045122">
    <property type="entry name" value="Csc1-like"/>
</dbReference>
<dbReference type="InterPro" id="IPR003864">
    <property type="entry name" value="CSC1/OSCA1-like_7TM"/>
</dbReference>
<evidence type="ECO:0000256" key="3">
    <source>
        <dbReference type="ARBA" id="ARBA00022448"/>
    </source>
</evidence>
<dbReference type="InterPro" id="IPR027815">
    <property type="entry name" value="CSC1/OSCA1-like_cyt"/>
</dbReference>
<dbReference type="KEGG" id="dha:DEHA2G17292g"/>
<feature type="transmembrane region" description="Helical" evidence="7">
    <location>
        <begin position="747"/>
        <end position="767"/>
    </location>
</feature>
<dbReference type="OMA" id="QKWFFAF"/>
<evidence type="ECO:0000256" key="6">
    <source>
        <dbReference type="ARBA" id="ARBA00023136"/>
    </source>
</evidence>
<feature type="domain" description="10TM putative phosphate transporter extracellular tail" evidence="9">
    <location>
        <begin position="785"/>
        <end position="887"/>
    </location>
</feature>
<feature type="domain" description="CSC1/OSCA1-like 7TM region" evidence="8">
    <location>
        <begin position="459"/>
        <end position="733"/>
    </location>
</feature>
<feature type="transmembrane region" description="Helical" evidence="7">
    <location>
        <begin position="596"/>
        <end position="617"/>
    </location>
</feature>
<evidence type="ECO:0000256" key="4">
    <source>
        <dbReference type="ARBA" id="ARBA00022692"/>
    </source>
</evidence>
<sequence length="889" mass="102633">MSTIILPDESDYSELTRTYMGIFYSQKFDGFLNTTQTGYAHTSAGIELSLLLKTVYTSVCFCTVQLTFFCFFRSIFKSLYQPRSYCVPKDERIEPLPSGFLVWVWPTLRCSISYYLSMGLDAYFFIRYMSILVLFFMFIGSLNMIILIPINVTGSSVEYSAMGLDKLSLSNISRSKVYRLNAHFIMSLITIGFFQWLLLYELQTFVKIRQSFLLTKSHRNSVLSKTILISNVPPHLQDLDVLCNLFSTVPGGIENIWYMYDYREILELVEEAKEALNFLEEAELSCLKHSSLEYGKKYKKMDACFPEQLERKGNNLENERNSLGLKANNSLNPKFYPPIYFKSIKIPKLERYFRLRFPGFLRIIFLGKRVSIIDWCIKTLNIKQELIDKKKFALATGSLKKHNKLFVEFQTQTGAYIAHQCLLSQIQGNLDSTLIEIHPKDILWDNIARNNTIACLIEKYFVSLIFISVILLYVIPVSFIGLVSQVPLLTKLIPSLKWIYKFPEEARDTISSILPSLLLAILTDIVLIVFRFLTYFKGMLSGADLELNLQQWYFAFLFVQQFLVVTISSSITVIFKQIVDQPTSIPVLLATNLPKAATFFFQYITLKAFAFCGNNFLRIGPLMLHLTVHKIKDKTPRQKFNRITNLLRIRWGSIYPVYSVFASIGICYCVISPLIAIFVIFILSLSLLYYKYALKYIYNRTNESDTKGKHYPIALLHLYTGIYCLECCLIGIFFLSKNENDSCPMIIQGWVMCIILLATIFGNITIYNRYVKHFSYLPILSDKKFRDPATIANLKDNLNNTHTSHEEKKSPNEDYSNRKLLFLHPAFKYEKPKIWLPEDPFYLGVDLIRDIESKIDGLEGGSTNGAKIEFSNNNKKITMKITNAPPDYK</sequence>
<feature type="transmembrane region" description="Helical" evidence="7">
    <location>
        <begin position="460"/>
        <end position="489"/>
    </location>
</feature>
<reference evidence="12 13" key="1">
    <citation type="journal article" date="2004" name="Nature">
        <title>Genome evolution in yeasts.</title>
        <authorList>
            <consortium name="Genolevures"/>
            <person name="Dujon B."/>
            <person name="Sherman D."/>
            <person name="Fischer G."/>
            <person name="Durrens P."/>
            <person name="Casaregola S."/>
            <person name="Lafontaine I."/>
            <person name="de Montigny J."/>
            <person name="Marck C."/>
            <person name="Neuveglise C."/>
            <person name="Talla E."/>
            <person name="Goffard N."/>
            <person name="Frangeul L."/>
            <person name="Aigle M."/>
            <person name="Anthouard V."/>
            <person name="Babour A."/>
            <person name="Barbe V."/>
            <person name="Barnay S."/>
            <person name="Blanchin S."/>
            <person name="Beckerich J.M."/>
            <person name="Beyne E."/>
            <person name="Bleykasten C."/>
            <person name="Boisrame A."/>
            <person name="Boyer J."/>
            <person name="Cattolico L."/>
            <person name="Confanioleri F."/>
            <person name="de Daruvar A."/>
            <person name="Despons L."/>
            <person name="Fabre E."/>
            <person name="Fairhead C."/>
            <person name="Ferry-Dumazet H."/>
            <person name="Groppi A."/>
            <person name="Hantraye F."/>
            <person name="Hennequin C."/>
            <person name="Jauniaux N."/>
            <person name="Joyet P."/>
            <person name="Kachouri R."/>
            <person name="Kerrest A."/>
            <person name="Koszul R."/>
            <person name="Lemaire M."/>
            <person name="Lesur I."/>
            <person name="Ma L."/>
            <person name="Muller H."/>
            <person name="Nicaud J.M."/>
            <person name="Nikolski M."/>
            <person name="Oztas S."/>
            <person name="Ozier-Kalogeropoulos O."/>
            <person name="Pellenz S."/>
            <person name="Potier S."/>
            <person name="Richard G.F."/>
            <person name="Straub M.L."/>
            <person name="Suleau A."/>
            <person name="Swennene D."/>
            <person name="Tekaia F."/>
            <person name="Wesolowski-Louvel M."/>
            <person name="Westhof E."/>
            <person name="Wirth B."/>
            <person name="Zeniou-Meyer M."/>
            <person name="Zivanovic I."/>
            <person name="Bolotin-Fukuhara M."/>
            <person name="Thierry A."/>
            <person name="Bouchier C."/>
            <person name="Caudron B."/>
            <person name="Scarpelli C."/>
            <person name="Gaillardin C."/>
            <person name="Weissenbach J."/>
            <person name="Wincker P."/>
            <person name="Souciet J.L."/>
        </authorList>
    </citation>
    <scope>NUCLEOTIDE SEQUENCE [LARGE SCALE GENOMIC DNA]</scope>
    <source>
        <strain evidence="13">ATCC 36239 / CBS 767 / BCRC 21394 / JCM 1990 / NBRC 0083 / IGC 2968</strain>
    </source>
</reference>
<evidence type="ECO:0000313" key="12">
    <source>
        <dbReference type="EMBL" id="CAG90797.2"/>
    </source>
</evidence>
<keyword evidence="6 7" id="KW-0472">Membrane</keyword>
<comment type="subcellular location">
    <subcellularLocation>
        <location evidence="1">Membrane</location>
        <topology evidence="1">Multi-pass membrane protein</topology>
    </subcellularLocation>
</comment>
<dbReference type="Pfam" id="PF12621">
    <property type="entry name" value="PHM7_ext"/>
    <property type="match status" value="1"/>
</dbReference>
<dbReference type="EMBL" id="CR382139">
    <property type="protein sequence ID" value="CAG90797.2"/>
    <property type="molecule type" value="Genomic_DNA"/>
</dbReference>
<proteinExistence type="inferred from homology"/>
<feature type="domain" description="CSC1/OSCA1-like N-terminal transmembrane" evidence="10">
    <location>
        <begin position="51"/>
        <end position="201"/>
    </location>
</feature>
<organism evidence="12 13">
    <name type="scientific">Debaryomyces hansenii (strain ATCC 36239 / CBS 767 / BCRC 21394 / JCM 1990 / NBRC 0083 / IGC 2968)</name>
    <name type="common">Yeast</name>
    <name type="synonym">Torulaspora hansenii</name>
    <dbReference type="NCBI Taxonomy" id="284592"/>
    <lineage>
        <taxon>Eukaryota</taxon>
        <taxon>Fungi</taxon>
        <taxon>Dikarya</taxon>
        <taxon>Ascomycota</taxon>
        <taxon>Saccharomycotina</taxon>
        <taxon>Pichiomycetes</taxon>
        <taxon>Debaryomycetaceae</taxon>
        <taxon>Debaryomyces</taxon>
    </lineage>
</organism>
<evidence type="ECO:0000256" key="2">
    <source>
        <dbReference type="ARBA" id="ARBA00007779"/>
    </source>
</evidence>
<evidence type="ECO:0000256" key="7">
    <source>
        <dbReference type="SAM" id="Phobius"/>
    </source>
</evidence>
<dbReference type="InterPro" id="IPR032880">
    <property type="entry name" value="CSC1/OSCA1-like_N"/>
</dbReference>
<dbReference type="Pfam" id="PF02714">
    <property type="entry name" value="RSN1_7TM"/>
    <property type="match status" value="1"/>
</dbReference>
<dbReference type="PANTHER" id="PTHR13018:SF20">
    <property type="entry name" value="SPORULATION-SPECIFIC PROTEIN 75"/>
    <property type="match status" value="1"/>
</dbReference>
<dbReference type="OrthoDB" id="1076608at2759"/>
<evidence type="ECO:0000256" key="1">
    <source>
        <dbReference type="ARBA" id="ARBA00004141"/>
    </source>
</evidence>
<dbReference type="GO" id="GO:0005886">
    <property type="term" value="C:plasma membrane"/>
    <property type="evidence" value="ECO:0007669"/>
    <property type="project" value="TreeGrafter"/>
</dbReference>
<feature type="transmembrane region" description="Helical" evidence="7">
    <location>
        <begin position="55"/>
        <end position="76"/>
    </location>
</feature>
<dbReference type="Pfam" id="PF13967">
    <property type="entry name" value="RSN1_TM"/>
    <property type="match status" value="1"/>
</dbReference>
<dbReference type="VEuPathDB" id="FungiDB:DEHA2G17292g"/>
<protein>
    <submittedName>
        <fullName evidence="12">DEHA2G17292p</fullName>
    </submittedName>
</protein>
<feature type="transmembrane region" description="Helical" evidence="7">
    <location>
        <begin position="657"/>
        <end position="690"/>
    </location>
</feature>
<evidence type="ECO:0000259" key="11">
    <source>
        <dbReference type="Pfam" id="PF14703"/>
    </source>
</evidence>
<keyword evidence="4 7" id="KW-0812">Transmembrane</keyword>
<gene>
    <name evidence="12" type="ordered locus">DEHA2G17292g</name>
</gene>
<dbReference type="InParanoid" id="Q6BHN0"/>
<evidence type="ECO:0000256" key="5">
    <source>
        <dbReference type="ARBA" id="ARBA00022989"/>
    </source>
</evidence>
<evidence type="ECO:0000313" key="13">
    <source>
        <dbReference type="Proteomes" id="UP000000599"/>
    </source>
</evidence>
<keyword evidence="13" id="KW-1185">Reference proteome</keyword>
<dbReference type="GeneID" id="2905228"/>
<dbReference type="RefSeq" id="XP_462291.2">
    <property type="nucleotide sequence ID" value="XM_462291.1"/>
</dbReference>
<keyword evidence="3" id="KW-0813">Transport</keyword>